<gene>
    <name evidence="3" type="ORF">ADINL_2984</name>
</gene>
<evidence type="ECO:0000313" key="4">
    <source>
        <dbReference type="Proteomes" id="UP000027318"/>
    </source>
</evidence>
<feature type="signal peptide" evidence="1">
    <location>
        <begin position="1"/>
        <end position="32"/>
    </location>
</feature>
<keyword evidence="4" id="KW-1185">Reference proteome</keyword>
<evidence type="ECO:0000259" key="2">
    <source>
        <dbReference type="Pfam" id="PF19489"/>
    </source>
</evidence>
<accession>A0A063XYG1</accession>
<proteinExistence type="predicted"/>
<dbReference type="OrthoDB" id="9789144at2"/>
<dbReference type="Pfam" id="PF19489">
    <property type="entry name" value="SLT_4"/>
    <property type="match status" value="1"/>
</dbReference>
<evidence type="ECO:0000313" key="3">
    <source>
        <dbReference type="EMBL" id="KDE38529.1"/>
    </source>
</evidence>
<feature type="domain" description="Transglycosylase SLT" evidence="2">
    <location>
        <begin position="12"/>
        <end position="196"/>
    </location>
</feature>
<evidence type="ECO:0000256" key="1">
    <source>
        <dbReference type="SAM" id="SignalP"/>
    </source>
</evidence>
<reference evidence="3 4" key="1">
    <citation type="journal article" date="2005" name="Int. J. Syst. Evol. Microbiol.">
        <title>Nitrincola lacisaponensis gen. nov., sp. nov., a novel alkaliphilic bacterium isolated from an alkaline, saline lake.</title>
        <authorList>
            <person name="Dimitriu P.A."/>
            <person name="Shukla S.K."/>
            <person name="Conradt J."/>
            <person name="Marquez M.C."/>
            <person name="Ventosa A."/>
            <person name="Maglia A."/>
            <person name="Peyton B.M."/>
            <person name="Pinkart H.C."/>
            <person name="Mormile M.R."/>
        </authorList>
    </citation>
    <scope>NUCLEOTIDE SEQUENCE [LARGE SCALE GENOMIC DNA]</scope>
    <source>
        <strain evidence="3 4">4CA</strain>
    </source>
</reference>
<comment type="caution">
    <text evidence="3">The sequence shown here is derived from an EMBL/GenBank/DDBJ whole genome shotgun (WGS) entry which is preliminary data.</text>
</comment>
<dbReference type="PATRIC" id="fig|267850.7.peg.2935"/>
<dbReference type="Proteomes" id="UP000027318">
    <property type="component" value="Unassembled WGS sequence"/>
</dbReference>
<feature type="chain" id="PRO_5001623254" evidence="1">
    <location>
        <begin position="33"/>
        <end position="208"/>
    </location>
</feature>
<dbReference type="InterPro" id="IPR023346">
    <property type="entry name" value="Lysozyme-like_dom_sf"/>
</dbReference>
<dbReference type="Gene3D" id="1.10.530.10">
    <property type="match status" value="1"/>
</dbReference>
<dbReference type="EMBL" id="JMSZ01000042">
    <property type="protein sequence ID" value="KDE38529.1"/>
    <property type="molecule type" value="Genomic_DNA"/>
</dbReference>
<dbReference type="AlphaFoldDB" id="A0A063XYG1"/>
<dbReference type="SUPFAM" id="SSF53955">
    <property type="entry name" value="Lysozyme-like"/>
    <property type="match status" value="1"/>
</dbReference>
<dbReference type="InterPro" id="IPR045795">
    <property type="entry name" value="SLT_4"/>
</dbReference>
<organism evidence="3 4">
    <name type="scientific">Nitrincola lacisaponensis</name>
    <dbReference type="NCBI Taxonomy" id="267850"/>
    <lineage>
        <taxon>Bacteria</taxon>
        <taxon>Pseudomonadati</taxon>
        <taxon>Pseudomonadota</taxon>
        <taxon>Gammaproteobacteria</taxon>
        <taxon>Oceanospirillales</taxon>
        <taxon>Oceanospirillaceae</taxon>
        <taxon>Nitrincola</taxon>
    </lineage>
</organism>
<protein>
    <submittedName>
        <fullName evidence="3">Putative lipoprotein</fullName>
    </submittedName>
</protein>
<dbReference type="CDD" id="cd00442">
    <property type="entry name" value="Lyz-like"/>
    <property type="match status" value="1"/>
</dbReference>
<dbReference type="PROSITE" id="PS51257">
    <property type="entry name" value="PROKAR_LIPOPROTEIN"/>
    <property type="match status" value="1"/>
</dbReference>
<keyword evidence="3" id="KW-0449">Lipoprotein</keyword>
<sequence length="208" mass="23761">MNSGFKNTLVFLMLLSVVGLSGCASSPPPARAQENICDIIAHEPAWYRAAQKSEARWGTPISTQIAFVRQESSFRHNARPPRPTLFGIIPMPRQSSAYGYAQAQDGTWDDYRRATGNRLARRTNIDDALDFIGWYNEMSRQRNGVALNDTYNLYLNYHEGHTGFRNRSYNSKPWLLNVARGVESRARTYEAQLPNCRLPSRWCVWPLC</sequence>
<dbReference type="STRING" id="267850.ADINL_2984"/>
<name>A0A063XYG1_9GAMM</name>
<keyword evidence="1" id="KW-0732">Signal</keyword>